<protein>
    <submittedName>
        <fullName evidence="2">Uncharacterized protein</fullName>
    </submittedName>
</protein>
<keyword evidence="1" id="KW-1133">Transmembrane helix</keyword>
<evidence type="ECO:0000256" key="1">
    <source>
        <dbReference type="SAM" id="Phobius"/>
    </source>
</evidence>
<dbReference type="NCBIfam" id="NF033490">
    <property type="entry name" value="small_SPW0924"/>
    <property type="match status" value="1"/>
</dbReference>
<dbReference type="HOGENOM" id="CLU_190778_0_0_11"/>
<proteinExistence type="predicted"/>
<organism evidence="2 3">
    <name type="scientific">Streptomyces collinus (strain DSM 40733 / Tue 365)</name>
    <dbReference type="NCBI Taxonomy" id="1214242"/>
    <lineage>
        <taxon>Bacteria</taxon>
        <taxon>Bacillati</taxon>
        <taxon>Actinomycetota</taxon>
        <taxon>Actinomycetes</taxon>
        <taxon>Kitasatosporales</taxon>
        <taxon>Streptomycetaceae</taxon>
        <taxon>Streptomyces</taxon>
    </lineage>
</organism>
<sequence>MCVFLDFFTVVHARADDVFSSHAHVATVPDLTPHQHRPAGRSRMRALLAAATGLALAVAAVLALTALGTPTARTSPEPLLTTVPAHP</sequence>
<dbReference type="KEGG" id="sci:B446_10425"/>
<keyword evidence="1" id="KW-0472">Membrane</keyword>
<dbReference type="EMBL" id="CP006259">
    <property type="protein sequence ID" value="AGS68907.1"/>
    <property type="molecule type" value="Genomic_DNA"/>
</dbReference>
<evidence type="ECO:0000313" key="2">
    <source>
        <dbReference type="EMBL" id="AGS68907.1"/>
    </source>
</evidence>
<dbReference type="Proteomes" id="UP000015423">
    <property type="component" value="Chromosome"/>
</dbReference>
<keyword evidence="3" id="KW-1185">Reference proteome</keyword>
<accession>S5VEE4</accession>
<dbReference type="PATRIC" id="fig|1214242.5.peg.2148"/>
<gene>
    <name evidence="2" type="ORF">B446_10425</name>
</gene>
<dbReference type="AlphaFoldDB" id="S5VEE4"/>
<keyword evidence="1" id="KW-0812">Transmembrane</keyword>
<reference evidence="2 3" key="2">
    <citation type="journal article" date="2013" name="J. Biotechnol.">
        <title>Complete genome sequence of the kirromycin producer Streptomyces collinus Tu 365 consisting of a linear chromosome and two linear plasmids.</title>
        <authorList>
            <person name="Ruckert C."/>
            <person name="Szczepanowski R."/>
            <person name="Albersmeier A."/>
            <person name="Goesmann A."/>
            <person name="Iftime D."/>
            <person name="Musiol E.M."/>
            <person name="Blin K."/>
            <person name="Wohlleben W."/>
            <person name="Puhler A."/>
            <person name="Kalinowski J."/>
            <person name="Weber T."/>
        </authorList>
    </citation>
    <scope>NUCLEOTIDE SEQUENCE [LARGE SCALE GENOMIC DNA]</scope>
    <source>
        <strain evidence="3">DSM 40733 / Tue 365</strain>
    </source>
</reference>
<dbReference type="eggNOG" id="ENOG5031W9K">
    <property type="taxonomic scope" value="Bacteria"/>
</dbReference>
<name>S5VEE4_STRC3</name>
<evidence type="ECO:0000313" key="3">
    <source>
        <dbReference type="Proteomes" id="UP000015423"/>
    </source>
</evidence>
<feature type="transmembrane region" description="Helical" evidence="1">
    <location>
        <begin position="46"/>
        <end position="67"/>
    </location>
</feature>
<dbReference type="InterPro" id="IPR048001">
    <property type="entry name" value="SPW_0924-like"/>
</dbReference>
<reference evidence="3" key="1">
    <citation type="submission" date="2012-10" db="EMBL/GenBank/DDBJ databases">
        <title>The complete genome sequence of Streptomyces collinus Tu 365.</title>
        <authorList>
            <person name="Ruckert C."/>
            <person name="Szczepanowski R."/>
            <person name="Goesmann A."/>
            <person name="Pross E.K."/>
            <person name="Musiol E.M."/>
            <person name="Blin K."/>
            <person name="Wohlleben W."/>
            <person name="Puhler A."/>
            <person name="Weber T."/>
            <person name="Kalinowski J."/>
        </authorList>
    </citation>
    <scope>NUCLEOTIDE SEQUENCE [LARGE SCALE GENOMIC DNA]</scope>
    <source>
        <strain evidence="3">DSM 40733 / Tue 365</strain>
    </source>
</reference>